<sequence length="225" mass="25275">MHRYKVKATQYVDNSKVDISNIGMLVNLIDASPKSSKTVSMKSVKSIEVLLKDNVEEQFSTVLSVHSNGAIYPNFGSKLSIHDDKSTKHKDVSGFVFDNSRSHLSDSQAINPIYNLFINISTMEILIQDKQNHTFSFQLLPSDLNTTLVFRNATMPRNGRYTLTFFSTFVSEGISAVDTLYIDDRDTIQIMSNFGTKSGSKFKVEHTSMTSDFSRSQITTLNFPS</sequence>
<dbReference type="AlphaFoldDB" id="A0AAE0RTB4"/>
<reference evidence="1" key="2">
    <citation type="journal article" date="2021" name="Genome Biol. Evol.">
        <title>Developing a high-quality reference genome for a parasitic bivalve with doubly uniparental inheritance (Bivalvia: Unionida).</title>
        <authorList>
            <person name="Smith C.H."/>
        </authorList>
    </citation>
    <scope>NUCLEOTIDE SEQUENCE</scope>
    <source>
        <strain evidence="1">CHS0354</strain>
        <tissue evidence="1">Mantle</tissue>
    </source>
</reference>
<reference evidence="1" key="1">
    <citation type="journal article" date="2021" name="Genome Biol. Evol.">
        <title>A High-Quality Reference Genome for a Parasitic Bivalve with Doubly Uniparental Inheritance (Bivalvia: Unionida).</title>
        <authorList>
            <person name="Smith C.H."/>
        </authorList>
    </citation>
    <scope>NUCLEOTIDE SEQUENCE</scope>
    <source>
        <strain evidence="1">CHS0354</strain>
    </source>
</reference>
<comment type="caution">
    <text evidence="1">The sequence shown here is derived from an EMBL/GenBank/DDBJ whole genome shotgun (WGS) entry which is preliminary data.</text>
</comment>
<evidence type="ECO:0000313" key="1">
    <source>
        <dbReference type="EMBL" id="KAK3579221.1"/>
    </source>
</evidence>
<reference evidence="1" key="3">
    <citation type="submission" date="2023-05" db="EMBL/GenBank/DDBJ databases">
        <authorList>
            <person name="Smith C.H."/>
        </authorList>
    </citation>
    <scope>NUCLEOTIDE SEQUENCE</scope>
    <source>
        <strain evidence="1">CHS0354</strain>
        <tissue evidence="1">Mantle</tissue>
    </source>
</reference>
<name>A0AAE0RTB4_9BIVA</name>
<gene>
    <name evidence="1" type="ORF">CHS0354_033288</name>
</gene>
<keyword evidence="2" id="KW-1185">Reference proteome</keyword>
<proteinExistence type="predicted"/>
<dbReference type="Proteomes" id="UP001195483">
    <property type="component" value="Unassembled WGS sequence"/>
</dbReference>
<organism evidence="1 2">
    <name type="scientific">Potamilus streckersoni</name>
    <dbReference type="NCBI Taxonomy" id="2493646"/>
    <lineage>
        <taxon>Eukaryota</taxon>
        <taxon>Metazoa</taxon>
        <taxon>Spiralia</taxon>
        <taxon>Lophotrochozoa</taxon>
        <taxon>Mollusca</taxon>
        <taxon>Bivalvia</taxon>
        <taxon>Autobranchia</taxon>
        <taxon>Heteroconchia</taxon>
        <taxon>Palaeoheterodonta</taxon>
        <taxon>Unionida</taxon>
        <taxon>Unionoidea</taxon>
        <taxon>Unionidae</taxon>
        <taxon>Ambleminae</taxon>
        <taxon>Lampsilini</taxon>
        <taxon>Potamilus</taxon>
    </lineage>
</organism>
<protein>
    <submittedName>
        <fullName evidence="1">Uncharacterized protein</fullName>
    </submittedName>
</protein>
<evidence type="ECO:0000313" key="2">
    <source>
        <dbReference type="Proteomes" id="UP001195483"/>
    </source>
</evidence>
<accession>A0AAE0RTB4</accession>
<dbReference type="EMBL" id="JAEAOA010001954">
    <property type="protein sequence ID" value="KAK3579221.1"/>
    <property type="molecule type" value="Genomic_DNA"/>
</dbReference>